<dbReference type="InterPro" id="IPR030678">
    <property type="entry name" value="Peptide/Ni-bd"/>
</dbReference>
<dbReference type="Gene3D" id="3.40.190.10">
    <property type="entry name" value="Periplasmic binding protein-like II"/>
    <property type="match status" value="1"/>
</dbReference>
<dbReference type="KEGG" id="aarg:Aargi30884_13460"/>
<keyword evidence="1" id="KW-0732">Signal</keyword>
<dbReference type="GO" id="GO:0015833">
    <property type="term" value="P:peptide transport"/>
    <property type="evidence" value="ECO:0007669"/>
    <property type="project" value="TreeGrafter"/>
</dbReference>
<dbReference type="GO" id="GO:1904680">
    <property type="term" value="F:peptide transmembrane transporter activity"/>
    <property type="evidence" value="ECO:0007669"/>
    <property type="project" value="TreeGrafter"/>
</dbReference>
<dbReference type="PANTHER" id="PTHR30290:SF81">
    <property type="entry name" value="OLIGOPEPTIDE-BINDING PROTEIN OPPA"/>
    <property type="match status" value="1"/>
</dbReference>
<feature type="signal peptide" evidence="1">
    <location>
        <begin position="1"/>
        <end position="19"/>
    </location>
</feature>
<evidence type="ECO:0000313" key="3">
    <source>
        <dbReference type="EMBL" id="BBK22443.1"/>
    </source>
</evidence>
<protein>
    <submittedName>
        <fullName evidence="3">ABC transporter substrate-binding protein</fullName>
    </submittedName>
</protein>
<organism evidence="3 4">
    <name type="scientific">Amedibacterium intestinale</name>
    <dbReference type="NCBI Taxonomy" id="2583452"/>
    <lineage>
        <taxon>Bacteria</taxon>
        <taxon>Bacillati</taxon>
        <taxon>Bacillota</taxon>
        <taxon>Erysipelotrichia</taxon>
        <taxon>Erysipelotrichales</taxon>
        <taxon>Erysipelotrichaceae</taxon>
        <taxon>Amedibacterium</taxon>
    </lineage>
</organism>
<dbReference type="InterPro" id="IPR000914">
    <property type="entry name" value="SBP_5_dom"/>
</dbReference>
<sequence>MKKLFAMLMVGAMALTATGCGSNDGSSKGGSTAQNTLTVGATDLKGQFSPIYYETAYDGYAIDLIYQSLLNYDVESNLVPQIAAEMPTVSKDGKKITFKLKDGLKFSDGSTLDANDVKFTFTVVADPSYDSRFGSTSENIVGYDEYHNKENTSATELTGIKVIDPLTVEFNLKTARVDALADIGTTFGIISDEQFKDYKRGDTKMFKDNLENPIGSGPYKLNKWDKASGASFVFNENYPAEEGKYQVKNIIIKPVETSTEYNELEKGTVDLLPTAIESSKIGPASLNENLTYNSYPRAGMGYISYNTTQGPTADKAVRQALTYAFDRQSFVDSYYGFEKASDEVKKAKLGYVPTAFLNPASPLGNIVRGETKLNGLETYKYDIEKAKSILDEAGWTVGADGIREKDGQKLTIKLMSATEVADLMNSLVPVWQDGWAKQLGVDLKQTTVDFNTLTEKVTDDEALGEWNVFFMAVGFTGASLTEINNTFLSTASGRDGNYARVNDPSIDKYLNAGLNTADEKVAEDNYKKAIIAANEYCAYVPVYGNTYFDLYNKRVKGLKTGPVYTWADAMADVTLE</sequence>
<proteinExistence type="predicted"/>
<dbReference type="GO" id="GO:0043190">
    <property type="term" value="C:ATP-binding cassette (ABC) transporter complex"/>
    <property type="evidence" value="ECO:0007669"/>
    <property type="project" value="InterPro"/>
</dbReference>
<dbReference type="SUPFAM" id="SSF53850">
    <property type="entry name" value="Periplasmic binding protein-like II"/>
    <property type="match status" value="1"/>
</dbReference>
<dbReference type="CDD" id="cd00995">
    <property type="entry name" value="PBP2_NikA_DppA_OppA_like"/>
    <property type="match status" value="1"/>
</dbReference>
<dbReference type="Gene3D" id="3.10.105.10">
    <property type="entry name" value="Dipeptide-binding Protein, Domain 3"/>
    <property type="match status" value="1"/>
</dbReference>
<dbReference type="AlphaFoldDB" id="A0A6N4TI37"/>
<dbReference type="PIRSF" id="PIRSF002741">
    <property type="entry name" value="MppA"/>
    <property type="match status" value="1"/>
</dbReference>
<dbReference type="EMBL" id="AP019695">
    <property type="protein sequence ID" value="BBK22443.1"/>
    <property type="molecule type" value="Genomic_DNA"/>
</dbReference>
<dbReference type="Gene3D" id="3.90.76.10">
    <property type="entry name" value="Dipeptide-binding Protein, Domain 1"/>
    <property type="match status" value="1"/>
</dbReference>
<dbReference type="PROSITE" id="PS51257">
    <property type="entry name" value="PROKAR_LIPOPROTEIN"/>
    <property type="match status" value="1"/>
</dbReference>
<reference evidence="4" key="1">
    <citation type="submission" date="2019-05" db="EMBL/GenBank/DDBJ databases">
        <title>Complete genome sequencing of Absiella argi strain JCM 30884.</title>
        <authorList>
            <person name="Sakamoto M."/>
            <person name="Murakami T."/>
            <person name="Mori H."/>
        </authorList>
    </citation>
    <scope>NUCLEOTIDE SEQUENCE [LARGE SCALE GENOMIC DNA]</scope>
    <source>
        <strain evidence="4">JCM 30884</strain>
    </source>
</reference>
<feature type="domain" description="Solute-binding protein family 5" evidence="2">
    <location>
        <begin position="78"/>
        <end position="490"/>
    </location>
</feature>
<evidence type="ECO:0000259" key="2">
    <source>
        <dbReference type="Pfam" id="PF00496"/>
    </source>
</evidence>
<name>A0A6N4TI37_9FIRM</name>
<evidence type="ECO:0000256" key="1">
    <source>
        <dbReference type="SAM" id="SignalP"/>
    </source>
</evidence>
<dbReference type="InterPro" id="IPR039424">
    <property type="entry name" value="SBP_5"/>
</dbReference>
<gene>
    <name evidence="3" type="ORF">Aargi30884_13460</name>
</gene>
<dbReference type="GO" id="GO:0042597">
    <property type="term" value="C:periplasmic space"/>
    <property type="evidence" value="ECO:0007669"/>
    <property type="project" value="UniProtKB-ARBA"/>
</dbReference>
<accession>A0A6N4TI37</accession>
<dbReference type="RefSeq" id="WP_163051797.1">
    <property type="nucleotide sequence ID" value="NZ_AP019695.1"/>
</dbReference>
<feature type="chain" id="PRO_5039194167" evidence="1">
    <location>
        <begin position="20"/>
        <end position="576"/>
    </location>
</feature>
<dbReference type="PANTHER" id="PTHR30290">
    <property type="entry name" value="PERIPLASMIC BINDING COMPONENT OF ABC TRANSPORTER"/>
    <property type="match status" value="1"/>
</dbReference>
<evidence type="ECO:0000313" key="4">
    <source>
        <dbReference type="Proteomes" id="UP000464754"/>
    </source>
</evidence>
<dbReference type="Proteomes" id="UP000464754">
    <property type="component" value="Chromosome"/>
</dbReference>
<dbReference type="Pfam" id="PF00496">
    <property type="entry name" value="SBP_bac_5"/>
    <property type="match status" value="1"/>
</dbReference>
<keyword evidence="4" id="KW-1185">Reference proteome</keyword>